<sequence length="54" mass="6256">MNFYIQVIMEEKKTYREVMPGELPCEVPECDGVMVVDPDNSYKLTCDKCGHIKE</sequence>
<evidence type="ECO:0000313" key="1">
    <source>
        <dbReference type="EMBL" id="SUQ18785.1"/>
    </source>
</evidence>
<proteinExistence type="predicted"/>
<name>A0A380RU11_FIBSU</name>
<organism evidence="1 2">
    <name type="scientific">Fibrobacter succinogenes</name>
    <name type="common">Bacteroides succinogenes</name>
    <dbReference type="NCBI Taxonomy" id="833"/>
    <lineage>
        <taxon>Bacteria</taxon>
        <taxon>Pseudomonadati</taxon>
        <taxon>Fibrobacterota</taxon>
        <taxon>Fibrobacteria</taxon>
        <taxon>Fibrobacterales</taxon>
        <taxon>Fibrobacteraceae</taxon>
        <taxon>Fibrobacter</taxon>
    </lineage>
</organism>
<dbReference type="Proteomes" id="UP000255423">
    <property type="component" value="Unassembled WGS sequence"/>
</dbReference>
<accession>A0A380RU11</accession>
<dbReference type="EMBL" id="UHJL01000001">
    <property type="protein sequence ID" value="SUQ18785.1"/>
    <property type="molecule type" value="Genomic_DNA"/>
</dbReference>
<reference evidence="1 2" key="1">
    <citation type="submission" date="2017-08" db="EMBL/GenBank/DDBJ databases">
        <authorList>
            <person name="de Groot N.N."/>
        </authorList>
    </citation>
    <scope>NUCLEOTIDE SEQUENCE [LARGE SCALE GENOMIC DNA]</scope>
    <source>
        <strain evidence="1 2">HM2</strain>
    </source>
</reference>
<gene>
    <name evidence="1" type="ORF">SAMN05661053_0004</name>
</gene>
<dbReference type="AlphaFoldDB" id="A0A380RU11"/>
<evidence type="ECO:0000313" key="2">
    <source>
        <dbReference type="Proteomes" id="UP000255423"/>
    </source>
</evidence>
<protein>
    <submittedName>
        <fullName evidence="1">Uncharacterized protein</fullName>
    </submittedName>
</protein>